<sequence length="313" mass="34969">MIKLFNGINEVAMQRLTFGPNTYGDEENMDKYLMFLDMYTEAGGSSVDTARVYSGGQTEEAIGRWFKTRKNRDKIVLTTKGGHPPAGDMHKPRLDRENIFSDIKASLAALGTDYTDVYLLHRDCREMPVGEIVDTLDELVKTGLAKVCGVSNWRTDRIKEANEYAKQHSKARICVSQINYSLAETTPERLGDDTLVCMTDAEFNAYMEMKLPVMAFSSQAKGFFAKLAAGEDLKSKAIERFLTEENLKRFERVKEVAAQTGLSPSAVALSFLTCNPLPISAVFSCRTQEQMKDTLTAMNAKLDEKTVAYLEKG</sequence>
<comment type="caution">
    <text evidence="3">The sequence shown here is derived from an EMBL/GenBank/DDBJ whole genome shotgun (WGS) entry which is preliminary data.</text>
</comment>
<dbReference type="Proteomes" id="UP000611762">
    <property type="component" value="Unassembled WGS sequence"/>
</dbReference>
<dbReference type="SUPFAM" id="SSF51430">
    <property type="entry name" value="NAD(P)-linked oxidoreductase"/>
    <property type="match status" value="1"/>
</dbReference>
<dbReference type="InterPro" id="IPR023210">
    <property type="entry name" value="NADP_OxRdtase_dom"/>
</dbReference>
<organism evidence="3 4">
    <name type="scientific">Congzhengia minquanensis</name>
    <dbReference type="NCBI Taxonomy" id="2763657"/>
    <lineage>
        <taxon>Bacteria</taxon>
        <taxon>Bacillati</taxon>
        <taxon>Bacillota</taxon>
        <taxon>Clostridia</taxon>
        <taxon>Eubacteriales</taxon>
        <taxon>Oscillospiraceae</taxon>
        <taxon>Congzhengia</taxon>
    </lineage>
</organism>
<keyword evidence="1" id="KW-0560">Oxidoreductase</keyword>
<dbReference type="GO" id="GO:0005829">
    <property type="term" value="C:cytosol"/>
    <property type="evidence" value="ECO:0007669"/>
    <property type="project" value="TreeGrafter"/>
</dbReference>
<evidence type="ECO:0000256" key="1">
    <source>
        <dbReference type="ARBA" id="ARBA00023002"/>
    </source>
</evidence>
<dbReference type="PANTHER" id="PTHR43364:SF4">
    <property type="entry name" value="NAD(P)-LINKED OXIDOREDUCTASE SUPERFAMILY PROTEIN"/>
    <property type="match status" value="1"/>
</dbReference>
<dbReference type="InterPro" id="IPR020471">
    <property type="entry name" value="AKR"/>
</dbReference>
<evidence type="ECO:0000259" key="2">
    <source>
        <dbReference type="Pfam" id="PF00248"/>
    </source>
</evidence>
<dbReference type="RefSeq" id="WP_249313453.1">
    <property type="nucleotide sequence ID" value="NZ_JACRSU010000004.1"/>
</dbReference>
<evidence type="ECO:0000313" key="4">
    <source>
        <dbReference type="Proteomes" id="UP000611762"/>
    </source>
</evidence>
<dbReference type="EMBL" id="JACRSU010000004">
    <property type="protein sequence ID" value="MBC8541406.1"/>
    <property type="molecule type" value="Genomic_DNA"/>
</dbReference>
<dbReference type="InterPro" id="IPR036812">
    <property type="entry name" value="NAD(P)_OxRdtase_dom_sf"/>
</dbReference>
<gene>
    <name evidence="3" type="ORF">H8698_10495</name>
</gene>
<protein>
    <submittedName>
        <fullName evidence="3">Aldo/keto reductase</fullName>
    </submittedName>
</protein>
<keyword evidence="4" id="KW-1185">Reference proteome</keyword>
<dbReference type="AlphaFoldDB" id="A0A926DP30"/>
<dbReference type="Pfam" id="PF00248">
    <property type="entry name" value="Aldo_ket_red"/>
    <property type="match status" value="1"/>
</dbReference>
<dbReference type="GO" id="GO:0016491">
    <property type="term" value="F:oxidoreductase activity"/>
    <property type="evidence" value="ECO:0007669"/>
    <property type="project" value="UniProtKB-KW"/>
</dbReference>
<dbReference type="PRINTS" id="PR00069">
    <property type="entry name" value="ALDKETRDTASE"/>
</dbReference>
<dbReference type="Gene3D" id="3.20.20.100">
    <property type="entry name" value="NADP-dependent oxidoreductase domain"/>
    <property type="match status" value="1"/>
</dbReference>
<dbReference type="CDD" id="cd19082">
    <property type="entry name" value="AKR_AKR10A1_2"/>
    <property type="match status" value="1"/>
</dbReference>
<dbReference type="PANTHER" id="PTHR43364">
    <property type="entry name" value="NADH-SPECIFIC METHYLGLYOXAL REDUCTASE-RELATED"/>
    <property type="match status" value="1"/>
</dbReference>
<reference evidence="3" key="1">
    <citation type="submission" date="2020-08" db="EMBL/GenBank/DDBJ databases">
        <title>Genome public.</title>
        <authorList>
            <person name="Liu C."/>
            <person name="Sun Q."/>
        </authorList>
    </citation>
    <scope>NUCLEOTIDE SEQUENCE</scope>
    <source>
        <strain evidence="3">H8</strain>
    </source>
</reference>
<proteinExistence type="predicted"/>
<evidence type="ECO:0000313" key="3">
    <source>
        <dbReference type="EMBL" id="MBC8541406.1"/>
    </source>
</evidence>
<accession>A0A926DP30</accession>
<name>A0A926DP30_9FIRM</name>
<dbReference type="InterPro" id="IPR050523">
    <property type="entry name" value="AKR_Detox_Biosynth"/>
</dbReference>
<feature type="domain" description="NADP-dependent oxidoreductase" evidence="2">
    <location>
        <begin position="16"/>
        <end position="311"/>
    </location>
</feature>